<dbReference type="PROSITE" id="PS51294">
    <property type="entry name" value="HTH_MYB"/>
    <property type="match status" value="1"/>
</dbReference>
<protein>
    <recommendedName>
        <fullName evidence="9">Myb-like domain-containing protein</fullName>
    </recommendedName>
</protein>
<evidence type="ECO:0000313" key="7">
    <source>
        <dbReference type="EMBL" id="KAK8770065.1"/>
    </source>
</evidence>
<dbReference type="CDD" id="cd00167">
    <property type="entry name" value="SANT"/>
    <property type="match status" value="1"/>
</dbReference>
<organism evidence="7 8">
    <name type="scientific">Amblyomma americanum</name>
    <name type="common">Lone star tick</name>
    <dbReference type="NCBI Taxonomy" id="6943"/>
    <lineage>
        <taxon>Eukaryota</taxon>
        <taxon>Metazoa</taxon>
        <taxon>Ecdysozoa</taxon>
        <taxon>Arthropoda</taxon>
        <taxon>Chelicerata</taxon>
        <taxon>Arachnida</taxon>
        <taxon>Acari</taxon>
        <taxon>Parasitiformes</taxon>
        <taxon>Ixodida</taxon>
        <taxon>Ixodoidea</taxon>
        <taxon>Ixodidae</taxon>
        <taxon>Amblyomminae</taxon>
        <taxon>Amblyomma</taxon>
    </lineage>
</organism>
<evidence type="ECO:0000259" key="6">
    <source>
        <dbReference type="PROSITE" id="PS51294"/>
    </source>
</evidence>
<evidence type="ECO:0000259" key="5">
    <source>
        <dbReference type="PROSITE" id="PS50090"/>
    </source>
</evidence>
<feature type="region of interest" description="Disordered" evidence="4">
    <location>
        <begin position="1"/>
        <end position="31"/>
    </location>
</feature>
<feature type="compositionally biased region" description="Polar residues" evidence="4">
    <location>
        <begin position="808"/>
        <end position="820"/>
    </location>
</feature>
<keyword evidence="2" id="KW-0238">DNA-binding</keyword>
<dbReference type="Proteomes" id="UP001321473">
    <property type="component" value="Unassembled WGS sequence"/>
</dbReference>
<feature type="compositionally biased region" description="Polar residues" evidence="4">
    <location>
        <begin position="105"/>
        <end position="116"/>
    </location>
</feature>
<sequence>MGSLDDNSVYEADSEDCAHRESRRRKKRSSACTSTPACEVGEAFTDESDTVGKECLEKEPISLFRECAYESKTEKKKKYQRRKKCESATDDNCAYAESEQIAEKSYSNLSHITQVSDDTREARHRHKKYKKGKTLRDSDSDDNEIEDVPCVVRSEQTDVKKEDQSVAELEECGNIDEMVLERKKRKNKKPFDTEDRYSNLNHRTQISDDIVDARHKHKKHKKVETLRDSESAGNEIEDVPCVMQYEQTDVKKEDQSVAELEECGNIDEMVLERKKRKNKKPFDTEDRYSNLNHRTEISDDIVDARRKHKKHKKVETLRDSESAGNEIEDVPCVMQYEQTDVEKEDQLVMILLVHATTRAQKVETLRDSESVGNEIEDVPCVMQYEQTDVEKEDQSVAELEECGNIDEMVLERKKRKNKKPFDTEDRYSNLNHRTQISDDIVGARHKHKKHKKVETLRDSESAGNEIEDVPCVMQYEQTDVEKEDQSVAELEECGKMDNMGVKRKKRKKKKPCDAEYSSCRDEIDLLFSDENLSSTPGRVHKKKKYKATVERLQADSGSAVSDLQENCADKHSTFSGESDRILSDDGNQNCNLRTPHKRKKREVAKEYFQEGASCSFSDQQMDGCGNTETCRHIDDGHCCSTGAVHKKKPCQLKLAAECADCATDCALSCPTEELCDNASFIGVGGENAQMGSELENQSETSLGTSLRELGESPLKRKGSSHCITQEHSGTQQDLGIAFKKKKRKLARLSAFGDELFCTPSLQADADSSETAGKCSKGDEMDAPEIYDTVPSTDVGSANKKLKLHDRSTPGTSNETLSSAGSRKYTEHACRSLLRELRGHRRSTSPSDPDFVAYLNGEQRYPYIHHKTKPSLDAILRYQEDTGLTVEMGKYTPEEDFILLKNIHEIVKYYDIGYPHMIVGHCGDQDPALQKEVQDFVRKEQLIRVLGRKLPCRTIHSAYMRARILLDPLASRKKVVLNRQQKKRLQRMYDCLGPKWTVMAQKMGLSAEQCRSAFRHVKEKKTFATGKWQQSEDELLRQAVERQTGGRSVLLKDINWQAVSKRVGSRNASQCRRRWTLIQLTPPPGQKARKWGRFDSIHLIYM</sequence>
<feature type="compositionally biased region" description="Basic residues" evidence="4">
    <location>
        <begin position="443"/>
        <end position="452"/>
    </location>
</feature>
<dbReference type="SUPFAM" id="SSF46689">
    <property type="entry name" value="Homeodomain-like"/>
    <property type="match status" value="1"/>
</dbReference>
<dbReference type="Gene3D" id="1.10.10.60">
    <property type="entry name" value="Homeodomain-like"/>
    <property type="match status" value="1"/>
</dbReference>
<evidence type="ECO:0000256" key="1">
    <source>
        <dbReference type="ARBA" id="ARBA00004123"/>
    </source>
</evidence>
<evidence type="ECO:0000256" key="4">
    <source>
        <dbReference type="SAM" id="MobiDB-lite"/>
    </source>
</evidence>
<dbReference type="PANTHER" id="PTHR46380:SF2">
    <property type="entry name" value="CYCLIN-D-BINDING MYB-LIKE TRANSCRIPTION FACTOR 1"/>
    <property type="match status" value="1"/>
</dbReference>
<feature type="region of interest" description="Disordered" evidence="4">
    <location>
        <begin position="105"/>
        <end position="149"/>
    </location>
</feature>
<dbReference type="AlphaFoldDB" id="A0AAQ4E5S8"/>
<dbReference type="PANTHER" id="PTHR46380">
    <property type="entry name" value="CYCLIN-D-BINDING MYB-LIKE TRANSCRIPTION FACTOR 1"/>
    <property type="match status" value="1"/>
</dbReference>
<evidence type="ECO:0008006" key="9">
    <source>
        <dbReference type="Google" id="ProtNLM"/>
    </source>
</evidence>
<feature type="region of interest" description="Disordered" evidence="4">
    <location>
        <begin position="442"/>
        <end position="461"/>
    </location>
</feature>
<dbReference type="SMART" id="SM00717">
    <property type="entry name" value="SANT"/>
    <property type="match status" value="2"/>
</dbReference>
<dbReference type="GO" id="GO:0000978">
    <property type="term" value="F:RNA polymerase II cis-regulatory region sequence-specific DNA binding"/>
    <property type="evidence" value="ECO:0007669"/>
    <property type="project" value="TreeGrafter"/>
</dbReference>
<comment type="caution">
    <text evidence="7">The sequence shown here is derived from an EMBL/GenBank/DDBJ whole genome shotgun (WGS) entry which is preliminary data.</text>
</comment>
<comment type="subcellular location">
    <subcellularLocation>
        <location evidence="1">Nucleus</location>
    </subcellularLocation>
</comment>
<feature type="domain" description="HTH myb-type" evidence="6">
    <location>
        <begin position="1019"/>
        <end position="1074"/>
    </location>
</feature>
<proteinExistence type="predicted"/>
<keyword evidence="3" id="KW-0539">Nucleus</keyword>
<feature type="compositionally biased region" description="Basic residues" evidence="4">
    <location>
        <begin position="122"/>
        <end position="133"/>
    </location>
</feature>
<dbReference type="GO" id="GO:0005634">
    <property type="term" value="C:nucleus"/>
    <property type="evidence" value="ECO:0007669"/>
    <property type="project" value="UniProtKB-SubCell"/>
</dbReference>
<feature type="region of interest" description="Disordered" evidence="4">
    <location>
        <begin position="184"/>
        <end position="231"/>
    </location>
</feature>
<dbReference type="GO" id="GO:0000981">
    <property type="term" value="F:DNA-binding transcription factor activity, RNA polymerase II-specific"/>
    <property type="evidence" value="ECO:0007669"/>
    <property type="project" value="TreeGrafter"/>
</dbReference>
<dbReference type="PROSITE" id="PS50090">
    <property type="entry name" value="MYB_LIKE"/>
    <property type="match status" value="1"/>
</dbReference>
<accession>A0AAQ4E5S8</accession>
<keyword evidence="8" id="KW-1185">Reference proteome</keyword>
<dbReference type="InterPro" id="IPR009057">
    <property type="entry name" value="Homeodomain-like_sf"/>
</dbReference>
<dbReference type="Pfam" id="PF00249">
    <property type="entry name" value="Myb_DNA-binding"/>
    <property type="match status" value="1"/>
</dbReference>
<feature type="domain" description="Myb-like" evidence="5">
    <location>
        <begin position="1019"/>
        <end position="1078"/>
    </location>
</feature>
<evidence type="ECO:0000256" key="2">
    <source>
        <dbReference type="ARBA" id="ARBA00023125"/>
    </source>
</evidence>
<evidence type="ECO:0000256" key="3">
    <source>
        <dbReference type="ARBA" id="ARBA00023242"/>
    </source>
</evidence>
<evidence type="ECO:0000313" key="8">
    <source>
        <dbReference type="Proteomes" id="UP001321473"/>
    </source>
</evidence>
<dbReference type="InterPro" id="IPR051651">
    <property type="entry name" value="DMTF1_DNA-bind_reg"/>
</dbReference>
<feature type="compositionally biased region" description="Basic residues" evidence="4">
    <location>
        <begin position="74"/>
        <end position="84"/>
    </location>
</feature>
<feature type="region of interest" description="Disordered" evidence="4">
    <location>
        <begin position="72"/>
        <end position="92"/>
    </location>
</feature>
<dbReference type="EMBL" id="JARKHS020021703">
    <property type="protein sequence ID" value="KAK8770065.1"/>
    <property type="molecule type" value="Genomic_DNA"/>
</dbReference>
<dbReference type="InterPro" id="IPR001005">
    <property type="entry name" value="SANT/Myb"/>
</dbReference>
<name>A0AAQ4E5S8_AMBAM</name>
<dbReference type="InterPro" id="IPR017930">
    <property type="entry name" value="Myb_dom"/>
</dbReference>
<gene>
    <name evidence="7" type="ORF">V5799_013472</name>
</gene>
<reference evidence="7 8" key="1">
    <citation type="journal article" date="2023" name="Arcadia Sci">
        <title>De novo assembly of a long-read Amblyomma americanum tick genome.</title>
        <authorList>
            <person name="Chou S."/>
            <person name="Poskanzer K.E."/>
            <person name="Rollins M."/>
            <person name="Thuy-Boun P.S."/>
        </authorList>
    </citation>
    <scope>NUCLEOTIDE SEQUENCE [LARGE SCALE GENOMIC DNA]</scope>
    <source>
        <strain evidence="7">F_SG_1</strain>
        <tissue evidence="7">Salivary glands</tissue>
    </source>
</reference>
<feature type="region of interest" description="Disordered" evidence="4">
    <location>
        <begin position="765"/>
        <end position="823"/>
    </location>
</feature>